<dbReference type="SUPFAM" id="SSF51283">
    <property type="entry name" value="dUTPase-like"/>
    <property type="match status" value="1"/>
</dbReference>
<dbReference type="GO" id="GO:0000287">
    <property type="term" value="F:magnesium ion binding"/>
    <property type="evidence" value="ECO:0007669"/>
    <property type="project" value="InterPro"/>
</dbReference>
<feature type="domain" description="dUTPase-like" evidence="5">
    <location>
        <begin position="88"/>
        <end position="174"/>
    </location>
</feature>
<dbReference type="EMBL" id="MN740878">
    <property type="protein sequence ID" value="QHU16238.1"/>
    <property type="molecule type" value="Genomic_DNA"/>
</dbReference>
<sequence>MRLHILLRRNENNEYDQSIHDLYQGKIDAFEKERAEKNYYLDSGFDIFSPNDIECLPHKTTKIYLGIHAAVYKPYKEPNPFYFTDIGLPYYVYPRSSISKTPLRLANSVGIIDSGYRGQLIAMVDNHSDESYHIKTGDRLFQICSCDLSPFDEIKIVHTLNNTKRGDGGFGSTGK</sequence>
<protein>
    <recommendedName>
        <fullName evidence="2">dUTP diphosphatase</fullName>
        <ecNumber evidence="2">3.6.1.23</ecNumber>
    </recommendedName>
</protein>
<dbReference type="InterPro" id="IPR008181">
    <property type="entry name" value="dUTPase"/>
</dbReference>
<dbReference type="CDD" id="cd07557">
    <property type="entry name" value="trimeric_dUTPase"/>
    <property type="match status" value="1"/>
</dbReference>
<dbReference type="InterPro" id="IPR036157">
    <property type="entry name" value="dUTPase-like_sf"/>
</dbReference>
<dbReference type="Pfam" id="PF00692">
    <property type="entry name" value="dUTPase"/>
    <property type="match status" value="1"/>
</dbReference>
<dbReference type="Gene3D" id="2.70.40.10">
    <property type="match status" value="1"/>
</dbReference>
<evidence type="ECO:0000259" key="5">
    <source>
        <dbReference type="Pfam" id="PF00692"/>
    </source>
</evidence>
<dbReference type="GO" id="GO:0006226">
    <property type="term" value="P:dUMP biosynthetic process"/>
    <property type="evidence" value="ECO:0007669"/>
    <property type="project" value="InterPro"/>
</dbReference>
<keyword evidence="3" id="KW-0378">Hydrolase</keyword>
<evidence type="ECO:0000256" key="3">
    <source>
        <dbReference type="ARBA" id="ARBA00022801"/>
    </source>
</evidence>
<accession>A0A6C0KIV4</accession>
<dbReference type="PANTHER" id="PTHR11241:SF0">
    <property type="entry name" value="DEOXYURIDINE 5'-TRIPHOSPHATE NUCLEOTIDOHYDROLASE"/>
    <property type="match status" value="1"/>
</dbReference>
<dbReference type="GO" id="GO:0046081">
    <property type="term" value="P:dUTP catabolic process"/>
    <property type="evidence" value="ECO:0007669"/>
    <property type="project" value="InterPro"/>
</dbReference>
<evidence type="ECO:0000256" key="1">
    <source>
        <dbReference type="ARBA" id="ARBA00006581"/>
    </source>
</evidence>
<dbReference type="GO" id="GO:0004170">
    <property type="term" value="F:dUTP diphosphatase activity"/>
    <property type="evidence" value="ECO:0007669"/>
    <property type="project" value="UniProtKB-EC"/>
</dbReference>
<dbReference type="InterPro" id="IPR029054">
    <property type="entry name" value="dUTPase-like"/>
</dbReference>
<keyword evidence="4" id="KW-0546">Nucleotide metabolism</keyword>
<reference evidence="6" key="1">
    <citation type="journal article" date="2020" name="Nature">
        <title>Giant virus diversity and host interactions through global metagenomics.</title>
        <authorList>
            <person name="Schulz F."/>
            <person name="Roux S."/>
            <person name="Paez-Espino D."/>
            <person name="Jungbluth S."/>
            <person name="Walsh D.A."/>
            <person name="Denef V.J."/>
            <person name="McMahon K.D."/>
            <person name="Konstantinidis K.T."/>
            <person name="Eloe-Fadrosh E.A."/>
            <person name="Kyrpides N.C."/>
            <person name="Woyke T."/>
        </authorList>
    </citation>
    <scope>NUCLEOTIDE SEQUENCE</scope>
    <source>
        <strain evidence="6">GVMAG-S-3300011013-78</strain>
    </source>
</reference>
<dbReference type="InterPro" id="IPR033704">
    <property type="entry name" value="dUTPase_trimeric"/>
</dbReference>
<organism evidence="6">
    <name type="scientific">viral metagenome</name>
    <dbReference type="NCBI Taxonomy" id="1070528"/>
    <lineage>
        <taxon>unclassified sequences</taxon>
        <taxon>metagenomes</taxon>
        <taxon>organismal metagenomes</taxon>
    </lineage>
</organism>
<evidence type="ECO:0000313" key="6">
    <source>
        <dbReference type="EMBL" id="QHU16238.1"/>
    </source>
</evidence>
<name>A0A6C0KIV4_9ZZZZ</name>
<dbReference type="AlphaFoldDB" id="A0A6C0KIV4"/>
<comment type="similarity">
    <text evidence="1">Belongs to the dUTPase family.</text>
</comment>
<dbReference type="PANTHER" id="PTHR11241">
    <property type="entry name" value="DEOXYURIDINE 5'-TRIPHOSPHATE NUCLEOTIDOHYDROLASE"/>
    <property type="match status" value="1"/>
</dbReference>
<evidence type="ECO:0000256" key="2">
    <source>
        <dbReference type="ARBA" id="ARBA00012379"/>
    </source>
</evidence>
<evidence type="ECO:0000256" key="4">
    <source>
        <dbReference type="ARBA" id="ARBA00023080"/>
    </source>
</evidence>
<proteinExistence type="inferred from homology"/>
<dbReference type="EC" id="3.6.1.23" evidence="2"/>